<sequence>MTDGETSATVLGLHIHPVKGAPGRDLQDALVDEEGLRGDRRKKAPVQVIAAEDVADDTRANVVVTLTSQDLAATVGAVLRLGEVELAVTGPAGSCPGVYAGVRRGGTLHLGDAVSVVGEPA</sequence>
<evidence type="ECO:0008006" key="2">
    <source>
        <dbReference type="Google" id="ProtNLM"/>
    </source>
</evidence>
<dbReference type="AlphaFoldDB" id="A0AAU7JSV1"/>
<organism evidence="1">
    <name type="scientific">Pedococcus sp. KACC 23699</name>
    <dbReference type="NCBI Taxonomy" id="3149228"/>
    <lineage>
        <taxon>Bacteria</taxon>
        <taxon>Bacillati</taxon>
        <taxon>Actinomycetota</taxon>
        <taxon>Actinomycetes</taxon>
        <taxon>Micrococcales</taxon>
        <taxon>Intrasporangiaceae</taxon>
        <taxon>Pedococcus</taxon>
    </lineage>
</organism>
<dbReference type="SUPFAM" id="SSF50800">
    <property type="entry name" value="PK beta-barrel domain-like"/>
    <property type="match status" value="1"/>
</dbReference>
<proteinExistence type="predicted"/>
<protein>
    <recommendedName>
        <fullName evidence="2">MOSC domain-containing protein</fullName>
    </recommendedName>
</protein>
<reference evidence="1" key="1">
    <citation type="submission" date="2024-05" db="EMBL/GenBank/DDBJ databases">
        <authorList>
            <person name="Kim S."/>
            <person name="Heo J."/>
            <person name="Choi H."/>
            <person name="Choi Y."/>
            <person name="Kwon S.-W."/>
            <person name="Kim Y."/>
        </authorList>
    </citation>
    <scope>NUCLEOTIDE SEQUENCE</scope>
    <source>
        <strain evidence="1">KACC 23699</strain>
    </source>
</reference>
<name>A0AAU7JSV1_9MICO</name>
<evidence type="ECO:0000313" key="1">
    <source>
        <dbReference type="EMBL" id="XBO43308.1"/>
    </source>
</evidence>
<dbReference type="EMBL" id="CP157483">
    <property type="protein sequence ID" value="XBO43308.1"/>
    <property type="molecule type" value="Genomic_DNA"/>
</dbReference>
<gene>
    <name evidence="1" type="ORF">ABEG17_17335</name>
</gene>
<dbReference type="InterPro" id="IPR011037">
    <property type="entry name" value="Pyrv_Knase-like_insert_dom_sf"/>
</dbReference>
<accession>A0AAU7JSV1</accession>
<dbReference type="RefSeq" id="WP_406830739.1">
    <property type="nucleotide sequence ID" value="NZ_CP157483.1"/>
</dbReference>